<evidence type="ECO:0000256" key="1">
    <source>
        <dbReference type="ARBA" id="ARBA00004651"/>
    </source>
</evidence>
<dbReference type="PANTHER" id="PTHR30294:SF45">
    <property type="entry name" value="LINEARMYCIN RESISTANCE PERMEASE PROTEIN LNRN"/>
    <property type="match status" value="1"/>
</dbReference>
<dbReference type="InterPro" id="IPR051449">
    <property type="entry name" value="ABC-2_transporter_component"/>
</dbReference>
<evidence type="ECO:0000256" key="7">
    <source>
        <dbReference type="ARBA" id="ARBA00023136"/>
    </source>
</evidence>
<dbReference type="PROSITE" id="PS51012">
    <property type="entry name" value="ABC_TM2"/>
    <property type="match status" value="1"/>
</dbReference>
<feature type="transmembrane region" description="Helical" evidence="8">
    <location>
        <begin position="226"/>
        <end position="252"/>
    </location>
</feature>
<sequence>MREIFSIVFFRIKLMFKSPATIVLLFVMPLVFSFVFGSLQAGDEEKPVVNIVESENELGIEIAKLLRQSNKYKWTTVSLEKAKKNVDDQKAIAAIVIPDDMEKRLQEKSPLFETIVYQKTEQYLALAPYLEGTAILVHQIFNDSMQLQVGEFQNVLRSMASNKLIELTNQSVGGLDEEPVNLTPIGFTIMFMMFAITGAASAIHTERIQKTWQRLNTSPINRFQLLFGYLLSFFVIGWIQLATLMVVMKIIFGVNWGNLFYLIPFSSLTILMIVGFSIMIAGLTKTKNQAEVFNAILIVSTCMLGGVYWPLDIVPPIMQQISKLVPQSWMMSGFEEIMSGSINQSILNMNIIVLGGFTSLFLVIGLFKLNRIQ</sequence>
<keyword evidence="11" id="KW-1185">Reference proteome</keyword>
<evidence type="ECO:0000256" key="6">
    <source>
        <dbReference type="ARBA" id="ARBA00022989"/>
    </source>
</evidence>
<dbReference type="InterPro" id="IPR013525">
    <property type="entry name" value="ABC2_TM"/>
</dbReference>
<evidence type="ECO:0000256" key="5">
    <source>
        <dbReference type="ARBA" id="ARBA00022692"/>
    </source>
</evidence>
<dbReference type="Proteomes" id="UP001556040">
    <property type="component" value="Unassembled WGS sequence"/>
</dbReference>
<feature type="transmembrane region" description="Helical" evidence="8">
    <location>
        <begin position="292"/>
        <end position="311"/>
    </location>
</feature>
<dbReference type="InterPro" id="IPR047817">
    <property type="entry name" value="ABC2_TM_bact-type"/>
</dbReference>
<dbReference type="Gene3D" id="3.40.1710.10">
    <property type="entry name" value="abc type-2 transporter like domain"/>
    <property type="match status" value="1"/>
</dbReference>
<evidence type="ECO:0000313" key="11">
    <source>
        <dbReference type="Proteomes" id="UP001556040"/>
    </source>
</evidence>
<comment type="similarity">
    <text evidence="2">Belongs to the ABC-2 integral membrane protein family.</text>
</comment>
<protein>
    <submittedName>
        <fullName evidence="10">ABC transporter permease</fullName>
    </submittedName>
</protein>
<gene>
    <name evidence="10" type="ORF">AB1471_15700</name>
</gene>
<proteinExistence type="inferred from homology"/>
<dbReference type="PANTHER" id="PTHR30294">
    <property type="entry name" value="MEMBRANE COMPONENT OF ABC TRANSPORTER YHHJ-RELATED"/>
    <property type="match status" value="1"/>
</dbReference>
<keyword evidence="7 8" id="KW-0472">Membrane</keyword>
<feature type="transmembrane region" description="Helical" evidence="8">
    <location>
        <begin position="185"/>
        <end position="205"/>
    </location>
</feature>
<keyword evidence="5 8" id="KW-0812">Transmembrane</keyword>
<evidence type="ECO:0000256" key="8">
    <source>
        <dbReference type="SAM" id="Phobius"/>
    </source>
</evidence>
<feature type="transmembrane region" description="Helical" evidence="8">
    <location>
        <begin position="346"/>
        <end position="367"/>
    </location>
</feature>
<accession>A0ABV3Q7A8</accession>
<name>A0ABV3Q7A8_9BACL</name>
<comment type="caution">
    <text evidence="10">The sequence shown here is derived from an EMBL/GenBank/DDBJ whole genome shotgun (WGS) entry which is preliminary data.</text>
</comment>
<dbReference type="Pfam" id="PF12698">
    <property type="entry name" value="ABC2_membrane_3"/>
    <property type="match status" value="1"/>
</dbReference>
<evidence type="ECO:0000313" key="10">
    <source>
        <dbReference type="EMBL" id="MEW9503222.1"/>
    </source>
</evidence>
<feature type="transmembrane region" description="Helical" evidence="8">
    <location>
        <begin position="258"/>
        <end position="280"/>
    </location>
</feature>
<keyword evidence="3" id="KW-0813">Transport</keyword>
<keyword evidence="6 8" id="KW-1133">Transmembrane helix</keyword>
<evidence type="ECO:0000256" key="3">
    <source>
        <dbReference type="ARBA" id="ARBA00022448"/>
    </source>
</evidence>
<reference evidence="10 11" key="1">
    <citation type="journal article" date="1979" name="Int. J. Syst. Evol. Microbiol.">
        <title>Bacillus globisporus subsp. marinus subsp. nov.</title>
        <authorList>
            <person name="Liu H."/>
        </authorList>
    </citation>
    <scope>NUCLEOTIDE SEQUENCE [LARGE SCALE GENOMIC DNA]</scope>
    <source>
        <strain evidence="10 11">DSM 1297</strain>
    </source>
</reference>
<keyword evidence="4" id="KW-1003">Cell membrane</keyword>
<evidence type="ECO:0000256" key="4">
    <source>
        <dbReference type="ARBA" id="ARBA00022475"/>
    </source>
</evidence>
<feature type="domain" description="ABC transmembrane type-2" evidence="9">
    <location>
        <begin position="149"/>
        <end position="372"/>
    </location>
</feature>
<comment type="subcellular location">
    <subcellularLocation>
        <location evidence="1">Cell membrane</location>
        <topology evidence="1">Multi-pass membrane protein</topology>
    </subcellularLocation>
</comment>
<evidence type="ECO:0000259" key="9">
    <source>
        <dbReference type="PROSITE" id="PS51012"/>
    </source>
</evidence>
<feature type="transmembrane region" description="Helical" evidence="8">
    <location>
        <begin position="20"/>
        <end position="39"/>
    </location>
</feature>
<evidence type="ECO:0000256" key="2">
    <source>
        <dbReference type="ARBA" id="ARBA00007783"/>
    </source>
</evidence>
<dbReference type="EMBL" id="JBFMIA010000027">
    <property type="protein sequence ID" value="MEW9503222.1"/>
    <property type="molecule type" value="Genomic_DNA"/>
</dbReference>
<organism evidence="10 11">
    <name type="scientific">Jeotgalibacillus marinus</name>
    <dbReference type="NCBI Taxonomy" id="86667"/>
    <lineage>
        <taxon>Bacteria</taxon>
        <taxon>Bacillati</taxon>
        <taxon>Bacillota</taxon>
        <taxon>Bacilli</taxon>
        <taxon>Bacillales</taxon>
        <taxon>Caryophanaceae</taxon>
        <taxon>Jeotgalibacillus</taxon>
    </lineage>
</organism>
<dbReference type="RefSeq" id="WP_367780711.1">
    <property type="nucleotide sequence ID" value="NZ_JBFMIA010000027.1"/>
</dbReference>